<evidence type="ECO:0000313" key="4">
    <source>
        <dbReference type="Proteomes" id="UP000317344"/>
    </source>
</evidence>
<name>A0A516X0E2_9ACTN</name>
<dbReference type="Proteomes" id="UP000317344">
    <property type="component" value="Chromosome"/>
</dbReference>
<protein>
    <submittedName>
        <fullName evidence="3">MCE family protein</fullName>
    </submittedName>
</protein>
<organism evidence="3 4">
    <name type="scientific">Tomitella fengzijianii</name>
    <dbReference type="NCBI Taxonomy" id="2597660"/>
    <lineage>
        <taxon>Bacteria</taxon>
        <taxon>Bacillati</taxon>
        <taxon>Actinomycetota</taxon>
        <taxon>Actinomycetes</taxon>
        <taxon>Mycobacteriales</taxon>
        <taxon>Tomitella</taxon>
    </lineage>
</organism>
<dbReference type="KEGG" id="toy:FO059_03400"/>
<dbReference type="RefSeq" id="WP_143906353.1">
    <property type="nucleotide sequence ID" value="NZ_CP041765.1"/>
</dbReference>
<dbReference type="NCBIfam" id="TIGR00996">
    <property type="entry name" value="Mtu_fam_mce"/>
    <property type="match status" value="1"/>
</dbReference>
<proteinExistence type="predicted"/>
<dbReference type="PANTHER" id="PTHR33371:SF16">
    <property type="entry name" value="MCE-FAMILY PROTEIN MCE3F"/>
    <property type="match status" value="1"/>
</dbReference>
<dbReference type="EMBL" id="CP041765">
    <property type="protein sequence ID" value="QDQ96552.1"/>
    <property type="molecule type" value="Genomic_DNA"/>
</dbReference>
<reference evidence="3 4" key="2">
    <citation type="submission" date="2019-07" db="EMBL/GenBank/DDBJ databases">
        <authorList>
            <person name="Huang Y."/>
        </authorList>
    </citation>
    <scope>NUCLEOTIDE SEQUENCE [LARGE SCALE GENOMIC DNA]</scope>
    <source>
        <strain evidence="3 4">HY188</strain>
    </source>
</reference>
<reference evidence="3 4" key="1">
    <citation type="submission" date="2019-07" db="EMBL/GenBank/DDBJ databases">
        <title>Tomitella cavernea sp. nov., an actinomycete isolated from soil.</title>
        <authorList>
            <person name="Cheng J."/>
        </authorList>
    </citation>
    <scope>NUCLEOTIDE SEQUENCE [LARGE SCALE GENOMIC DNA]</scope>
    <source>
        <strain evidence="3 4">HY188</strain>
    </source>
</reference>
<dbReference type="InterPro" id="IPR003399">
    <property type="entry name" value="Mce/MlaD"/>
</dbReference>
<dbReference type="AlphaFoldDB" id="A0A516X0E2"/>
<dbReference type="GO" id="GO:0005576">
    <property type="term" value="C:extracellular region"/>
    <property type="evidence" value="ECO:0007669"/>
    <property type="project" value="TreeGrafter"/>
</dbReference>
<keyword evidence="4" id="KW-1185">Reference proteome</keyword>
<dbReference type="Pfam" id="PF02470">
    <property type="entry name" value="MlaD"/>
    <property type="match status" value="1"/>
</dbReference>
<feature type="domain" description="Mammalian cell entry C-terminal" evidence="2">
    <location>
        <begin position="122"/>
        <end position="290"/>
    </location>
</feature>
<evidence type="ECO:0000259" key="2">
    <source>
        <dbReference type="Pfam" id="PF11887"/>
    </source>
</evidence>
<gene>
    <name evidence="3" type="ORF">FO059_03400</name>
</gene>
<dbReference type="InterPro" id="IPR024516">
    <property type="entry name" value="Mce_C"/>
</dbReference>
<accession>A0A516X0E2</accession>
<dbReference type="PANTHER" id="PTHR33371">
    <property type="entry name" value="INTERMEMBRANE PHOSPHOLIPID TRANSPORT SYSTEM BINDING PROTEIN MLAD-RELATED"/>
    <property type="match status" value="1"/>
</dbReference>
<sequence length="415" mass="44332">MLSRLMKIQLVAFVVIAVLGIVYVGGKYARLDDLVGVGRYTVHMNLNHFGGIFPNAEVSYRGVPVGRVGEMRLTPDGLQVDLELENGGPQIPESTRVVVANRSAIGEQYVDFQPVNESGPFLDGGDVIPADHTSTPIPIEDLFQSVSGLTESVPVDALKTTFTELGKAFNGRGDDLRSLVQSVNSFTDEASKNLPQTLDLITDSVTVLGTQSDQSSAIQSYSADLDRITRQLKSSDPDVRRLIGTAKDASDEVGDFVGRSGDDIASLLAGANVISGVADEVWEGLRVLLAALPALGAASPTVAPGDDTIHMGVVLETNNPVACTRGYEGTQQILAEMKAKNPDFDDTTDEFPVNLDASCDVPLGNPTGVRSSDRIKYADPNTVQPWDDKPKQDPDKLYLRPIASQVAALLGVTPR</sequence>
<dbReference type="OrthoDB" id="4741753at2"/>
<evidence type="ECO:0000313" key="3">
    <source>
        <dbReference type="EMBL" id="QDQ96552.1"/>
    </source>
</evidence>
<evidence type="ECO:0000259" key="1">
    <source>
        <dbReference type="Pfam" id="PF02470"/>
    </source>
</evidence>
<feature type="domain" description="Mce/MlaD" evidence="1">
    <location>
        <begin position="39"/>
        <end position="114"/>
    </location>
</feature>
<dbReference type="Pfam" id="PF11887">
    <property type="entry name" value="Mce4_CUP1"/>
    <property type="match status" value="1"/>
</dbReference>
<dbReference type="InterPro" id="IPR052336">
    <property type="entry name" value="MlaD_Phospholipid_Transporter"/>
</dbReference>
<dbReference type="InterPro" id="IPR005693">
    <property type="entry name" value="Mce"/>
</dbReference>